<dbReference type="Proteomes" id="UP000694520">
    <property type="component" value="Chromosome 1"/>
</dbReference>
<evidence type="ECO:0000256" key="1">
    <source>
        <dbReference type="ARBA" id="ARBA00004141"/>
    </source>
</evidence>
<feature type="transmembrane region" description="Helical" evidence="7">
    <location>
        <begin position="12"/>
        <end position="31"/>
    </location>
</feature>
<evidence type="ECO:0000256" key="7">
    <source>
        <dbReference type="SAM" id="Phobius"/>
    </source>
</evidence>
<comment type="subcellular location">
    <subcellularLocation>
        <location evidence="1">Membrane</location>
        <topology evidence="1">Multi-pass membrane protein</topology>
    </subcellularLocation>
</comment>
<feature type="transmembrane region" description="Helical" evidence="7">
    <location>
        <begin position="46"/>
        <end position="67"/>
    </location>
</feature>
<keyword evidence="5 7" id="KW-0472">Membrane</keyword>
<feature type="region of interest" description="Disordered" evidence="6">
    <location>
        <begin position="225"/>
        <end position="244"/>
    </location>
</feature>
<dbReference type="PANTHER" id="PTHR14198:SF15">
    <property type="entry name" value="TRANSMEMBRANE 4 L6 FAMILY MEMBER 4"/>
    <property type="match status" value="1"/>
</dbReference>
<proteinExistence type="inferred from homology"/>
<dbReference type="Pfam" id="PF05805">
    <property type="entry name" value="L6_membrane"/>
    <property type="match status" value="1"/>
</dbReference>
<dbReference type="PANTHER" id="PTHR14198">
    <property type="entry name" value="TRANSMEMBRANE 4 L6 FAMILY MEMBER 1-RELATED"/>
    <property type="match status" value="1"/>
</dbReference>
<reference evidence="8" key="2">
    <citation type="submission" date="2025-08" db="UniProtKB">
        <authorList>
            <consortium name="Ensembl"/>
        </authorList>
    </citation>
    <scope>IDENTIFICATION</scope>
</reference>
<evidence type="ECO:0000256" key="4">
    <source>
        <dbReference type="ARBA" id="ARBA00022989"/>
    </source>
</evidence>
<protein>
    <submittedName>
        <fullName evidence="8">Transmembrane 4 L six family member 4</fullName>
    </submittedName>
</protein>
<feature type="transmembrane region" description="Helical" evidence="7">
    <location>
        <begin position="158"/>
        <end position="180"/>
    </location>
</feature>
<evidence type="ECO:0000256" key="3">
    <source>
        <dbReference type="ARBA" id="ARBA00022692"/>
    </source>
</evidence>
<keyword evidence="3 7" id="KW-0812">Transmembrane</keyword>
<reference evidence="8" key="3">
    <citation type="submission" date="2025-09" db="UniProtKB">
        <authorList>
            <consortium name="Ensembl"/>
        </authorList>
    </citation>
    <scope>IDENTIFICATION</scope>
</reference>
<dbReference type="AlphaFoldDB" id="A0A8B9XTM3"/>
<keyword evidence="9" id="KW-1185">Reference proteome</keyword>
<evidence type="ECO:0000256" key="5">
    <source>
        <dbReference type="ARBA" id="ARBA00023136"/>
    </source>
</evidence>
<reference evidence="8" key="1">
    <citation type="submission" date="2019-05" db="EMBL/GenBank/DDBJ databases">
        <authorList>
            <person name="Zhang S."/>
            <person name="Liu J."/>
        </authorList>
    </citation>
    <scope>NUCLEOTIDE SEQUENCE [LARGE SCALE GENOMIC DNA]</scope>
</reference>
<evidence type="ECO:0000256" key="2">
    <source>
        <dbReference type="ARBA" id="ARBA00006193"/>
    </source>
</evidence>
<evidence type="ECO:0000313" key="9">
    <source>
        <dbReference type="Proteomes" id="UP000694520"/>
    </source>
</evidence>
<sequence>MCTGSCAKCLGGTLIPLSVFGLLANILLFFPGGKVIDNNDHLSDEVWYFGGILGSGVLMIFPALVFLGLKNNDCCGCCGNEGCGKRFAMFTSTIFAVIGVLGAGYSFIVSAVSINKGPKCFMSQNSTWGYPFQDGDYLGDSNLWSRCQKPSDVVPWNLTLFSILLIIGAVQIIICAIQVINGLLGTLWRLPVLWLLWGKLRSLVKTGHQCKWDKGVERVVAAGSPTRLEGPHSSSLSQGKLCCL</sequence>
<dbReference type="GeneTree" id="ENSGT01030000234590"/>
<gene>
    <name evidence="8" type="primary">TM4SF4</name>
</gene>
<keyword evidence="4 7" id="KW-1133">Transmembrane helix</keyword>
<dbReference type="GO" id="GO:0016020">
    <property type="term" value="C:membrane"/>
    <property type="evidence" value="ECO:0007669"/>
    <property type="project" value="UniProtKB-SubCell"/>
</dbReference>
<evidence type="ECO:0000313" key="8">
    <source>
        <dbReference type="Ensembl" id="ENSBGRP00000026343.1"/>
    </source>
</evidence>
<comment type="similarity">
    <text evidence="2">Belongs to the L6 tetraspanin family.</text>
</comment>
<dbReference type="InterPro" id="IPR008661">
    <property type="entry name" value="L6_membrane"/>
</dbReference>
<accession>A0A8B9XTM3</accession>
<name>A0A8B9XTM3_BOSMU</name>
<dbReference type="Ensembl" id="ENSBGRT00000030410.1">
    <property type="protein sequence ID" value="ENSBGRP00000026343.1"/>
    <property type="gene ID" value="ENSBGRG00000016533.1"/>
</dbReference>
<evidence type="ECO:0000256" key="6">
    <source>
        <dbReference type="SAM" id="MobiDB-lite"/>
    </source>
</evidence>
<organism evidence="8 9">
    <name type="scientific">Bos mutus grunniens</name>
    <name type="common">Wild yak</name>
    <name type="synonym">Bos grunniens</name>
    <dbReference type="NCBI Taxonomy" id="30521"/>
    <lineage>
        <taxon>Eukaryota</taxon>
        <taxon>Metazoa</taxon>
        <taxon>Chordata</taxon>
        <taxon>Craniata</taxon>
        <taxon>Vertebrata</taxon>
        <taxon>Euteleostomi</taxon>
        <taxon>Mammalia</taxon>
        <taxon>Eutheria</taxon>
        <taxon>Laurasiatheria</taxon>
        <taxon>Artiodactyla</taxon>
        <taxon>Ruminantia</taxon>
        <taxon>Pecora</taxon>
        <taxon>Bovidae</taxon>
        <taxon>Bovinae</taxon>
        <taxon>Bos</taxon>
    </lineage>
</organism>
<feature type="transmembrane region" description="Helical" evidence="7">
    <location>
        <begin position="87"/>
        <end position="108"/>
    </location>
</feature>